<organism evidence="2 3">
    <name type="scientific">Cuscuta campestris</name>
    <dbReference type="NCBI Taxonomy" id="132261"/>
    <lineage>
        <taxon>Eukaryota</taxon>
        <taxon>Viridiplantae</taxon>
        <taxon>Streptophyta</taxon>
        <taxon>Embryophyta</taxon>
        <taxon>Tracheophyta</taxon>
        <taxon>Spermatophyta</taxon>
        <taxon>Magnoliopsida</taxon>
        <taxon>eudicotyledons</taxon>
        <taxon>Gunneridae</taxon>
        <taxon>Pentapetalae</taxon>
        <taxon>asterids</taxon>
        <taxon>lamiids</taxon>
        <taxon>Solanales</taxon>
        <taxon>Convolvulaceae</taxon>
        <taxon>Cuscuteae</taxon>
        <taxon>Cuscuta</taxon>
        <taxon>Cuscuta subgen. Grammica</taxon>
        <taxon>Cuscuta sect. Cleistogrammica</taxon>
    </lineage>
</organism>
<dbReference type="PANTHER" id="PTHR31973">
    <property type="entry name" value="POLYPROTEIN, PUTATIVE-RELATED"/>
    <property type="match status" value="1"/>
</dbReference>
<name>A0A484N9R0_9ASTE</name>
<dbReference type="AlphaFoldDB" id="A0A484N9R0"/>
<proteinExistence type="predicted"/>
<dbReference type="EMBL" id="OOIL02006555">
    <property type="protein sequence ID" value="VFQ97790.1"/>
    <property type="molecule type" value="Genomic_DNA"/>
</dbReference>
<protein>
    <submittedName>
        <fullName evidence="2">Uncharacterized protein</fullName>
    </submittedName>
</protein>
<accession>A0A484N9R0</accession>
<sequence length="581" mass="67001">MFSSLLQAVSQPLTSQEFHVRVLVKFDGVWSDTLEFDCKELYEIDVYRGCTYDDLLQLIRWTVPSYAENSEFILSYTTNSTQPRTFVHDDSTLDSYIRLKLIHCNVRDYPLCVELWSRPDSPCGSESDNNDFSEGDSSLSGHSNAHGGDVLEMPQSNHNDQRLVLSGASPLFHTSTEESLVENNLLLSNESSMAHTTSMSAEEMSMLRDLKVISRFDPTTIAVSAIYESKQDLLFHLKRLAMANYFQFRTKRSNKSFLHVVCVDYKRCSWAVRAVRLDKKVDIFQVRRYDHEHQCPIDARQGKTRQATYDVVADLVKHQFHDATKKPYPPKSIMADMQREHGIYMTYKKAWFAKEKALQLCFGTPEESYASLPSLTFMLSKANPGSFIQLSMTPRNLFKNLFISLSPWRDGWQHCVPVLIIDGSFMKSYYKGTLLSAVTRDESMNSVDAVPREYPIARVVDFLLGRMQRWFHERRELANFTSSTLSKHYESKLNALHASSAVMEAWFNSGQVLLFHTANATKKPGLQDHGGATHLPHMFDIIKNFFVENEKRYNFSDLTECAVKQWRMFKLFYLSLFFFFS</sequence>
<keyword evidence="3" id="KW-1185">Reference proteome</keyword>
<evidence type="ECO:0000256" key="1">
    <source>
        <dbReference type="SAM" id="MobiDB-lite"/>
    </source>
</evidence>
<evidence type="ECO:0000313" key="2">
    <source>
        <dbReference type="EMBL" id="VFQ97790.1"/>
    </source>
</evidence>
<evidence type="ECO:0000313" key="3">
    <source>
        <dbReference type="Proteomes" id="UP000595140"/>
    </source>
</evidence>
<dbReference type="Proteomes" id="UP000595140">
    <property type="component" value="Unassembled WGS sequence"/>
</dbReference>
<gene>
    <name evidence="2" type="ORF">CCAM_LOCUS39566</name>
</gene>
<reference evidence="2 3" key="1">
    <citation type="submission" date="2018-04" db="EMBL/GenBank/DDBJ databases">
        <authorList>
            <person name="Vogel A."/>
        </authorList>
    </citation>
    <scope>NUCLEOTIDE SEQUENCE [LARGE SCALE GENOMIC DNA]</scope>
</reference>
<dbReference type="PANTHER" id="PTHR31973:SF113">
    <property type="entry name" value="PROTEIN FAR1-RELATED SEQUENCE 5-LIKE"/>
    <property type="match status" value="1"/>
</dbReference>
<feature type="region of interest" description="Disordered" evidence="1">
    <location>
        <begin position="124"/>
        <end position="155"/>
    </location>
</feature>
<dbReference type="OrthoDB" id="104044at2759"/>